<proteinExistence type="predicted"/>
<evidence type="ECO:0000313" key="1">
    <source>
        <dbReference type="EMBL" id="HIQ29021.1"/>
    </source>
</evidence>
<organism evidence="1 2">
    <name type="scientific">Caldiarchaeum subterraneum</name>
    <dbReference type="NCBI Taxonomy" id="311458"/>
    <lineage>
        <taxon>Archaea</taxon>
        <taxon>Nitrososphaerota</taxon>
        <taxon>Candidatus Caldarchaeales</taxon>
        <taxon>Candidatus Caldarchaeaceae</taxon>
        <taxon>Candidatus Caldarchaeum</taxon>
    </lineage>
</organism>
<accession>A0A832ZUG4</accession>
<comment type="caution">
    <text evidence="1">The sequence shown here is derived from an EMBL/GenBank/DDBJ whole genome shotgun (WGS) entry which is preliminary data.</text>
</comment>
<reference evidence="1" key="1">
    <citation type="journal article" date="2020" name="ISME J.">
        <title>Gammaproteobacteria mediating utilization of methyl-, sulfur- and petroleum organic compounds in deep ocean hydrothermal plumes.</title>
        <authorList>
            <person name="Zhou Z."/>
            <person name="Liu Y."/>
            <person name="Pan J."/>
            <person name="Cron B.R."/>
            <person name="Toner B.M."/>
            <person name="Anantharaman K."/>
            <person name="Breier J.A."/>
            <person name="Dick G.J."/>
            <person name="Li M."/>
        </authorList>
    </citation>
    <scope>NUCLEOTIDE SEQUENCE</scope>
    <source>
        <strain evidence="1">SZUA-1515</strain>
    </source>
</reference>
<sequence>MGLGLKERIELMRQGIIQRYIVPMLEMHGYMVSEWKRPISLEDMILRDEGWIPQYTQFTTWETYTRTPPLHIYFNTFAGDVFEKAYKFCFVEFLIPWINYKLPPNLIGMFTRLNLKNGGYIWKNKIILDLSNLEVSVREIERNYDDLVLKLVESGIIKD</sequence>
<evidence type="ECO:0000313" key="2">
    <source>
        <dbReference type="Proteomes" id="UP000608579"/>
    </source>
</evidence>
<dbReference type="Proteomes" id="UP000608579">
    <property type="component" value="Unassembled WGS sequence"/>
</dbReference>
<gene>
    <name evidence="1" type="ORF">EYH45_00490</name>
</gene>
<name>A0A832ZUG4_CALS0</name>
<dbReference type="AlphaFoldDB" id="A0A832ZUG4"/>
<dbReference type="EMBL" id="DQVM01000010">
    <property type="protein sequence ID" value="HIQ29021.1"/>
    <property type="molecule type" value="Genomic_DNA"/>
</dbReference>
<protein>
    <submittedName>
        <fullName evidence="1">Uncharacterized protein</fullName>
    </submittedName>
</protein>